<dbReference type="EMBL" id="BGPR01000004">
    <property type="protein sequence ID" value="GBL73967.1"/>
    <property type="molecule type" value="Genomic_DNA"/>
</dbReference>
<evidence type="ECO:0000313" key="1">
    <source>
        <dbReference type="EMBL" id="GBL73967.1"/>
    </source>
</evidence>
<evidence type="ECO:0000313" key="2">
    <source>
        <dbReference type="Proteomes" id="UP000499080"/>
    </source>
</evidence>
<dbReference type="Proteomes" id="UP000499080">
    <property type="component" value="Unassembled WGS sequence"/>
</dbReference>
<organism evidence="1 2">
    <name type="scientific">Araneus ventricosus</name>
    <name type="common">Orbweaver spider</name>
    <name type="synonym">Epeira ventricosa</name>
    <dbReference type="NCBI Taxonomy" id="182803"/>
    <lineage>
        <taxon>Eukaryota</taxon>
        <taxon>Metazoa</taxon>
        <taxon>Ecdysozoa</taxon>
        <taxon>Arthropoda</taxon>
        <taxon>Chelicerata</taxon>
        <taxon>Arachnida</taxon>
        <taxon>Araneae</taxon>
        <taxon>Araneomorphae</taxon>
        <taxon>Entelegynae</taxon>
        <taxon>Araneoidea</taxon>
        <taxon>Araneidae</taxon>
        <taxon>Araneus</taxon>
    </lineage>
</organism>
<gene>
    <name evidence="1" type="ORF">AVEN_230896_1</name>
</gene>
<dbReference type="AlphaFoldDB" id="A0A4Y2A347"/>
<sequence length="124" mass="13892">MSIDDRVHGPVAVTCAVSKKLVSDLLLSTAAYEALRENMQMHEFESTLDCNDCYDTIKNELEVPFVDVEASIELISTESGDGSTKMARGPEPHSLSHKCRTPLYRMLGSWLGLKGTHMRLRMEF</sequence>
<keyword evidence="2" id="KW-1185">Reference proteome</keyword>
<name>A0A4Y2A347_ARAVE</name>
<protein>
    <submittedName>
        <fullName evidence="1">Uncharacterized protein</fullName>
    </submittedName>
</protein>
<accession>A0A4Y2A347</accession>
<reference evidence="1 2" key="1">
    <citation type="journal article" date="2019" name="Sci. Rep.">
        <title>Orb-weaving spider Araneus ventricosus genome elucidates the spidroin gene catalogue.</title>
        <authorList>
            <person name="Kono N."/>
            <person name="Nakamura H."/>
            <person name="Ohtoshi R."/>
            <person name="Moran D.A.P."/>
            <person name="Shinohara A."/>
            <person name="Yoshida Y."/>
            <person name="Fujiwara M."/>
            <person name="Mori M."/>
            <person name="Tomita M."/>
            <person name="Arakawa K."/>
        </authorList>
    </citation>
    <scope>NUCLEOTIDE SEQUENCE [LARGE SCALE GENOMIC DNA]</scope>
</reference>
<proteinExistence type="predicted"/>
<comment type="caution">
    <text evidence="1">The sequence shown here is derived from an EMBL/GenBank/DDBJ whole genome shotgun (WGS) entry which is preliminary data.</text>
</comment>